<dbReference type="PROSITE" id="PS50059">
    <property type="entry name" value="FKBP_PPIASE"/>
    <property type="match status" value="1"/>
</dbReference>
<proteinExistence type="inferred from homology"/>
<dbReference type="OrthoDB" id="1902587at2759"/>
<dbReference type="SUPFAM" id="SSF54534">
    <property type="entry name" value="FKBP-like"/>
    <property type="match status" value="1"/>
</dbReference>
<dbReference type="Proteomes" id="UP000283090">
    <property type="component" value="Unassembled WGS sequence"/>
</dbReference>
<accession>A0A437ACJ3</accession>
<gene>
    <name evidence="7" type="ORF">DFL_002757</name>
</gene>
<comment type="catalytic activity">
    <reaction evidence="1 5">
        <text>[protein]-peptidylproline (omega=180) = [protein]-peptidylproline (omega=0)</text>
        <dbReference type="Rhea" id="RHEA:16237"/>
        <dbReference type="Rhea" id="RHEA-COMP:10747"/>
        <dbReference type="Rhea" id="RHEA-COMP:10748"/>
        <dbReference type="ChEBI" id="CHEBI:83833"/>
        <dbReference type="ChEBI" id="CHEBI:83834"/>
        <dbReference type="EC" id="5.2.1.8"/>
    </reaction>
</comment>
<keyword evidence="8" id="KW-1185">Reference proteome</keyword>
<dbReference type="EC" id="5.2.1.8" evidence="5"/>
<dbReference type="GO" id="GO:0003755">
    <property type="term" value="F:peptidyl-prolyl cis-trans isomerase activity"/>
    <property type="evidence" value="ECO:0007669"/>
    <property type="project" value="UniProtKB-KW"/>
</dbReference>
<dbReference type="Gene3D" id="3.10.50.40">
    <property type="match status" value="1"/>
</dbReference>
<dbReference type="VEuPathDB" id="FungiDB:DFL_002757"/>
<evidence type="ECO:0000259" key="6">
    <source>
        <dbReference type="PROSITE" id="PS50059"/>
    </source>
</evidence>
<evidence type="ECO:0000256" key="3">
    <source>
        <dbReference type="ARBA" id="ARBA00023235"/>
    </source>
</evidence>
<dbReference type="EMBL" id="SAEB01000003">
    <property type="protein sequence ID" value="RVD88577.1"/>
    <property type="molecule type" value="Genomic_DNA"/>
</dbReference>
<evidence type="ECO:0000256" key="4">
    <source>
        <dbReference type="ARBA" id="ARBA00038106"/>
    </source>
</evidence>
<comment type="caution">
    <text evidence="7">The sequence shown here is derived from an EMBL/GenBank/DDBJ whole genome shotgun (WGS) entry which is preliminary data.</text>
</comment>
<name>A0A437ACJ3_ARTFL</name>
<dbReference type="RefSeq" id="XP_067494121.1">
    <property type="nucleotide sequence ID" value="XM_067631590.1"/>
</dbReference>
<sequence length="122" mass="13055">MGVTKEITRPGPAGAQVPAKGDTIIIHYHGTLEDGSKFDSSVERGTPFETPIGVGRVIKGWDEGILGSKESGIAPMRVGEKAKLTITHDYAYGERGFPPVIPPKATLIFEVELIGIKGKQEL</sequence>
<dbReference type="FunFam" id="3.10.50.40:FF:000025">
    <property type="entry name" value="Peptidylprolyl isomerase"/>
    <property type="match status" value="1"/>
</dbReference>
<evidence type="ECO:0000256" key="1">
    <source>
        <dbReference type="ARBA" id="ARBA00000971"/>
    </source>
</evidence>
<dbReference type="GeneID" id="93585068"/>
<reference evidence="7 8" key="1">
    <citation type="submission" date="2019-01" db="EMBL/GenBank/DDBJ databases">
        <title>Intercellular communication is required for trap formation in the nematode-trapping fungus Duddingtonia flagrans.</title>
        <authorList>
            <person name="Youssar L."/>
            <person name="Wernet V."/>
            <person name="Hensel N."/>
            <person name="Hildebrandt H.-G."/>
            <person name="Fischer R."/>
        </authorList>
    </citation>
    <scope>NUCLEOTIDE SEQUENCE [LARGE SCALE GENOMIC DNA]</scope>
    <source>
        <strain evidence="7 8">CBS H-5679</strain>
    </source>
</reference>
<dbReference type="Pfam" id="PF00254">
    <property type="entry name" value="FKBP_C"/>
    <property type="match status" value="1"/>
</dbReference>
<dbReference type="InterPro" id="IPR050689">
    <property type="entry name" value="FKBP-type_PPIase"/>
</dbReference>
<protein>
    <recommendedName>
        <fullName evidence="5">peptidylprolyl isomerase</fullName>
        <ecNumber evidence="5">5.2.1.8</ecNumber>
    </recommendedName>
</protein>
<dbReference type="AlphaFoldDB" id="A0A437ACJ3"/>
<keyword evidence="2 5" id="KW-0697">Rotamase</keyword>
<keyword evidence="3 5" id="KW-0413">Isomerase</keyword>
<evidence type="ECO:0000313" key="7">
    <source>
        <dbReference type="EMBL" id="RVD88577.1"/>
    </source>
</evidence>
<dbReference type="PANTHER" id="PTHR10516">
    <property type="entry name" value="PEPTIDYL-PROLYL CIS-TRANS ISOMERASE"/>
    <property type="match status" value="1"/>
</dbReference>
<evidence type="ECO:0000256" key="2">
    <source>
        <dbReference type="ARBA" id="ARBA00023110"/>
    </source>
</evidence>
<dbReference type="PANTHER" id="PTHR10516:SF443">
    <property type="entry name" value="FK506-BINDING PROTEIN 59-RELATED"/>
    <property type="match status" value="1"/>
</dbReference>
<dbReference type="InterPro" id="IPR046357">
    <property type="entry name" value="PPIase_dom_sf"/>
</dbReference>
<dbReference type="InterPro" id="IPR001179">
    <property type="entry name" value="PPIase_FKBP_dom"/>
</dbReference>
<dbReference type="GO" id="GO:0005737">
    <property type="term" value="C:cytoplasm"/>
    <property type="evidence" value="ECO:0007669"/>
    <property type="project" value="TreeGrafter"/>
</dbReference>
<evidence type="ECO:0000313" key="8">
    <source>
        <dbReference type="Proteomes" id="UP000283090"/>
    </source>
</evidence>
<dbReference type="STRING" id="97331.A0A437ACJ3"/>
<feature type="domain" description="PPIase FKBP-type" evidence="6">
    <location>
        <begin position="21"/>
        <end position="117"/>
    </location>
</feature>
<organism evidence="7 8">
    <name type="scientific">Arthrobotrys flagrans</name>
    <name type="common">Nematode-trapping fungus</name>
    <name type="synonym">Trichothecium flagrans</name>
    <dbReference type="NCBI Taxonomy" id="97331"/>
    <lineage>
        <taxon>Eukaryota</taxon>
        <taxon>Fungi</taxon>
        <taxon>Dikarya</taxon>
        <taxon>Ascomycota</taxon>
        <taxon>Pezizomycotina</taxon>
        <taxon>Orbiliomycetes</taxon>
        <taxon>Orbiliales</taxon>
        <taxon>Orbiliaceae</taxon>
        <taxon>Arthrobotrys</taxon>
    </lineage>
</organism>
<comment type="similarity">
    <text evidence="4">Belongs to the FKBP-type PPIase family. FKBP1 subfamily.</text>
</comment>
<evidence type="ECO:0000256" key="5">
    <source>
        <dbReference type="PROSITE-ProRule" id="PRU00277"/>
    </source>
</evidence>